<evidence type="ECO:0000313" key="3">
    <source>
        <dbReference type="Proteomes" id="UP001630127"/>
    </source>
</evidence>
<accession>A0ABD3A9R7</accession>
<dbReference type="EMBL" id="JBJUIK010000004">
    <property type="protein sequence ID" value="KAL3528447.1"/>
    <property type="molecule type" value="Genomic_DNA"/>
</dbReference>
<keyword evidence="3" id="KW-1185">Reference proteome</keyword>
<comment type="caution">
    <text evidence="2">The sequence shown here is derived from an EMBL/GenBank/DDBJ whole genome shotgun (WGS) entry which is preliminary data.</text>
</comment>
<feature type="coiled-coil region" evidence="1">
    <location>
        <begin position="53"/>
        <end position="160"/>
    </location>
</feature>
<dbReference type="AlphaFoldDB" id="A0ABD3A9R7"/>
<dbReference type="Proteomes" id="UP001630127">
    <property type="component" value="Unassembled WGS sequence"/>
</dbReference>
<sequence length="399" mass="46528">MSSQSSSGSENSFDVEELFQFRTRFKQLRMEKDKLKDSQSQSYELIRRLELHVKTLSEAQTEDKGRIEQLEKELNNCSQEIDYLQDQLNARNIEASCLDEHVCSLQLKLANMEILEEEVVRLREELKISNSERSFFMQELENKEVELQKAVLCIDKLEESISSVGLDYQCEIESMKLDLLALEQNFFQAKKSQEEAALEDTRMNNLIQDLERQIHDEKKIIECLEKENKDLTVMLKKSEMDTKVFCQKVEEQLQGLRVEELSSSELGEDISTCGEILGPLLSKLVFLGGSDAELWEKTYEMSRQVREYELLVVQLKEELKEEKLKAKEESEDLAQEMAELRYQITGMLEDECKRRAYVEQISLRRIAELEAELEKERSKGLDDDEHKKSITVVRHINAA</sequence>
<feature type="coiled-coil region" evidence="1">
    <location>
        <begin position="207"/>
        <end position="241"/>
    </location>
</feature>
<evidence type="ECO:0000313" key="2">
    <source>
        <dbReference type="EMBL" id="KAL3528447.1"/>
    </source>
</evidence>
<name>A0ABD3A9R7_9GENT</name>
<keyword evidence="1" id="KW-0175">Coiled coil</keyword>
<proteinExistence type="predicted"/>
<evidence type="ECO:0008006" key="4">
    <source>
        <dbReference type="Google" id="ProtNLM"/>
    </source>
</evidence>
<reference evidence="2 3" key="1">
    <citation type="submission" date="2024-11" db="EMBL/GenBank/DDBJ databases">
        <title>A near-complete genome assembly of Cinchona calisaya.</title>
        <authorList>
            <person name="Lian D.C."/>
            <person name="Zhao X.W."/>
            <person name="Wei L."/>
        </authorList>
    </citation>
    <scope>NUCLEOTIDE SEQUENCE [LARGE SCALE GENOMIC DNA]</scope>
    <source>
        <tissue evidence="2">Nenye</tissue>
    </source>
</reference>
<feature type="coiled-coil region" evidence="1">
    <location>
        <begin position="305"/>
        <end position="379"/>
    </location>
</feature>
<dbReference type="PANTHER" id="PTHR36390">
    <property type="entry name" value="MYOSIN HEAVY CHAIN-LIKE PROTEIN"/>
    <property type="match status" value="1"/>
</dbReference>
<protein>
    <recommendedName>
        <fullName evidence="4">Cingulin-like</fullName>
    </recommendedName>
</protein>
<gene>
    <name evidence="2" type="ORF">ACH5RR_007769</name>
</gene>
<evidence type="ECO:0000256" key="1">
    <source>
        <dbReference type="SAM" id="Coils"/>
    </source>
</evidence>
<dbReference type="PANTHER" id="PTHR36390:SF1">
    <property type="entry name" value="MYOSIN HEAVY CHAIN-LIKE PROTEIN"/>
    <property type="match status" value="1"/>
</dbReference>
<organism evidence="2 3">
    <name type="scientific">Cinchona calisaya</name>
    <dbReference type="NCBI Taxonomy" id="153742"/>
    <lineage>
        <taxon>Eukaryota</taxon>
        <taxon>Viridiplantae</taxon>
        <taxon>Streptophyta</taxon>
        <taxon>Embryophyta</taxon>
        <taxon>Tracheophyta</taxon>
        <taxon>Spermatophyta</taxon>
        <taxon>Magnoliopsida</taxon>
        <taxon>eudicotyledons</taxon>
        <taxon>Gunneridae</taxon>
        <taxon>Pentapetalae</taxon>
        <taxon>asterids</taxon>
        <taxon>lamiids</taxon>
        <taxon>Gentianales</taxon>
        <taxon>Rubiaceae</taxon>
        <taxon>Cinchonoideae</taxon>
        <taxon>Cinchoneae</taxon>
        <taxon>Cinchona</taxon>
    </lineage>
</organism>